<dbReference type="EMBL" id="CP036343">
    <property type="protein sequence ID" value="QDT93720.1"/>
    <property type="molecule type" value="Genomic_DNA"/>
</dbReference>
<dbReference type="OrthoDB" id="9798918at2"/>
<evidence type="ECO:0000313" key="4">
    <source>
        <dbReference type="Proteomes" id="UP000316855"/>
    </source>
</evidence>
<gene>
    <name evidence="3" type="ORF">Pan161_54030</name>
</gene>
<comment type="similarity">
    <text evidence="1 2">Belongs to the UPF0178 family.</text>
</comment>
<evidence type="ECO:0000256" key="1">
    <source>
        <dbReference type="ARBA" id="ARBA00008522"/>
    </source>
</evidence>
<dbReference type="Proteomes" id="UP000316855">
    <property type="component" value="Chromosome"/>
</dbReference>
<dbReference type="InterPro" id="IPR003791">
    <property type="entry name" value="UPF0178"/>
</dbReference>
<dbReference type="Pfam" id="PF02639">
    <property type="entry name" value="DUF188"/>
    <property type="match status" value="1"/>
</dbReference>
<accession>A0A517VL90</accession>
<dbReference type="KEGG" id="gax:Pan161_54030"/>
<dbReference type="PANTHER" id="PTHR35146:SF1">
    <property type="entry name" value="UPF0178 PROTEIN YAII"/>
    <property type="match status" value="1"/>
</dbReference>
<evidence type="ECO:0000256" key="2">
    <source>
        <dbReference type="HAMAP-Rule" id="MF_00489"/>
    </source>
</evidence>
<protein>
    <recommendedName>
        <fullName evidence="2">UPF0178 protein Pan161_54030</fullName>
    </recommendedName>
</protein>
<dbReference type="HAMAP" id="MF_00489">
    <property type="entry name" value="UPF0178"/>
    <property type="match status" value="1"/>
</dbReference>
<dbReference type="PANTHER" id="PTHR35146">
    <property type="entry name" value="UPF0178 PROTEIN YAII"/>
    <property type="match status" value="1"/>
</dbReference>
<dbReference type="AlphaFoldDB" id="A0A517VL90"/>
<name>A0A517VL90_9PLAN</name>
<sequence>MQVWVDADACPAEIKELLFRAAKRTQIKVTLVANQPMRTPRSEYVDSLLVPAGLNVADQRIVELTEEGDLVVTADIPLAAQVVEKGGQALNPRGALYTAENIGQRLAVRDLMDDLRGEGQITGGPANFNAKDRQAFANQLDRWLTAAKK</sequence>
<organism evidence="3 4">
    <name type="scientific">Gimesia algae</name>
    <dbReference type="NCBI Taxonomy" id="2527971"/>
    <lineage>
        <taxon>Bacteria</taxon>
        <taxon>Pseudomonadati</taxon>
        <taxon>Planctomycetota</taxon>
        <taxon>Planctomycetia</taxon>
        <taxon>Planctomycetales</taxon>
        <taxon>Planctomycetaceae</taxon>
        <taxon>Gimesia</taxon>
    </lineage>
</organism>
<keyword evidence="4" id="KW-1185">Reference proteome</keyword>
<evidence type="ECO:0000313" key="3">
    <source>
        <dbReference type="EMBL" id="QDT93720.1"/>
    </source>
</evidence>
<dbReference type="RefSeq" id="WP_145231695.1">
    <property type="nucleotide sequence ID" value="NZ_CP036343.1"/>
</dbReference>
<proteinExistence type="inferred from homology"/>
<dbReference type="NCBIfam" id="NF001095">
    <property type="entry name" value="PRK00124.1"/>
    <property type="match status" value="1"/>
</dbReference>
<dbReference type="CDD" id="cd18720">
    <property type="entry name" value="PIN_YqxD-like"/>
    <property type="match status" value="1"/>
</dbReference>
<reference evidence="3 4" key="1">
    <citation type="submission" date="2019-02" db="EMBL/GenBank/DDBJ databases">
        <title>Deep-cultivation of Planctomycetes and their phenomic and genomic characterization uncovers novel biology.</title>
        <authorList>
            <person name="Wiegand S."/>
            <person name="Jogler M."/>
            <person name="Boedeker C."/>
            <person name="Pinto D."/>
            <person name="Vollmers J."/>
            <person name="Rivas-Marin E."/>
            <person name="Kohn T."/>
            <person name="Peeters S.H."/>
            <person name="Heuer A."/>
            <person name="Rast P."/>
            <person name="Oberbeckmann S."/>
            <person name="Bunk B."/>
            <person name="Jeske O."/>
            <person name="Meyerdierks A."/>
            <person name="Storesund J.E."/>
            <person name="Kallscheuer N."/>
            <person name="Luecker S."/>
            <person name="Lage O.M."/>
            <person name="Pohl T."/>
            <person name="Merkel B.J."/>
            <person name="Hornburger P."/>
            <person name="Mueller R.-W."/>
            <person name="Bruemmer F."/>
            <person name="Labrenz M."/>
            <person name="Spormann A.M."/>
            <person name="Op den Camp H."/>
            <person name="Overmann J."/>
            <person name="Amann R."/>
            <person name="Jetten M.S.M."/>
            <person name="Mascher T."/>
            <person name="Medema M.H."/>
            <person name="Devos D.P."/>
            <person name="Kaster A.-K."/>
            <person name="Ovreas L."/>
            <person name="Rohde M."/>
            <person name="Galperin M.Y."/>
            <person name="Jogler C."/>
        </authorList>
    </citation>
    <scope>NUCLEOTIDE SEQUENCE [LARGE SCALE GENOMIC DNA]</scope>
    <source>
        <strain evidence="3 4">Pan161</strain>
    </source>
</reference>